<organism evidence="8 9">
    <name type="scientific">Aureimonas flava</name>
    <dbReference type="NCBI Taxonomy" id="2320271"/>
    <lineage>
        <taxon>Bacteria</taxon>
        <taxon>Pseudomonadati</taxon>
        <taxon>Pseudomonadota</taxon>
        <taxon>Alphaproteobacteria</taxon>
        <taxon>Hyphomicrobiales</taxon>
        <taxon>Aurantimonadaceae</taxon>
        <taxon>Aureimonas</taxon>
    </lineage>
</organism>
<dbReference type="SFLD" id="SFLDS00001">
    <property type="entry name" value="Enolase"/>
    <property type="match status" value="1"/>
</dbReference>
<evidence type="ECO:0000256" key="6">
    <source>
        <dbReference type="ARBA" id="ARBA00023239"/>
    </source>
</evidence>
<keyword evidence="4" id="KW-0479">Metal-binding</keyword>
<evidence type="ECO:0000259" key="7">
    <source>
        <dbReference type="SMART" id="SM00922"/>
    </source>
</evidence>
<dbReference type="Gene3D" id="3.20.20.120">
    <property type="entry name" value="Enolase-like C-terminal domain"/>
    <property type="match status" value="1"/>
</dbReference>
<keyword evidence="6" id="KW-0456">Lyase</keyword>
<dbReference type="PROSITE" id="PS00909">
    <property type="entry name" value="MR_MLE_2"/>
    <property type="match status" value="1"/>
</dbReference>
<keyword evidence="9" id="KW-1185">Reference proteome</keyword>
<dbReference type="InterPro" id="IPR029017">
    <property type="entry name" value="Enolase-like_N"/>
</dbReference>
<dbReference type="InterPro" id="IPR034610">
    <property type="entry name" value="L-fuconate_dehydratase"/>
</dbReference>
<dbReference type="GO" id="GO:0000287">
    <property type="term" value="F:magnesium ion binding"/>
    <property type="evidence" value="ECO:0007669"/>
    <property type="project" value="TreeGrafter"/>
</dbReference>
<dbReference type="SFLD" id="SFLDF00111">
    <property type="entry name" value="L-fuconate_dehydratase"/>
    <property type="match status" value="1"/>
</dbReference>
<evidence type="ECO:0000256" key="5">
    <source>
        <dbReference type="ARBA" id="ARBA00022842"/>
    </source>
</evidence>
<comment type="catalytic activity">
    <reaction evidence="1">
        <text>L-fuconate = 2-dehydro-3-deoxy-L-fuconate + H2O</text>
        <dbReference type="Rhea" id="RHEA:22772"/>
        <dbReference type="ChEBI" id="CHEBI:15377"/>
        <dbReference type="ChEBI" id="CHEBI:21291"/>
        <dbReference type="ChEBI" id="CHEBI:37448"/>
        <dbReference type="EC" id="4.2.1.68"/>
    </reaction>
</comment>
<dbReference type="PANTHER" id="PTHR13794:SF58">
    <property type="entry name" value="MITOCHONDRIAL ENOLASE SUPERFAMILY MEMBER 1"/>
    <property type="match status" value="1"/>
</dbReference>
<comment type="cofactor">
    <cofactor evidence="2">
        <name>Mg(2+)</name>
        <dbReference type="ChEBI" id="CHEBI:18420"/>
    </cofactor>
</comment>
<dbReference type="GO" id="GO:0050023">
    <property type="term" value="F:L-fuconate dehydratase activity"/>
    <property type="evidence" value="ECO:0007669"/>
    <property type="project" value="UniProtKB-EC"/>
</dbReference>
<gene>
    <name evidence="8" type="ORF">D3218_00775</name>
</gene>
<proteinExistence type="predicted"/>
<dbReference type="AlphaFoldDB" id="A0A3A1WRM8"/>
<evidence type="ECO:0000256" key="1">
    <source>
        <dbReference type="ARBA" id="ARBA00001737"/>
    </source>
</evidence>
<feature type="domain" description="Mandelate racemase/muconate lactonizing enzyme C-terminal" evidence="7">
    <location>
        <begin position="198"/>
        <end position="294"/>
    </location>
</feature>
<dbReference type="InterPro" id="IPR013341">
    <property type="entry name" value="Mandelate_racemase_N_dom"/>
</dbReference>
<sequence length="425" mass="47261">MSTTIISHETFDIRFATSMKLDGSDAMNPDPDYSAAYVVLRTEGALEGHGLAFTIGRGNDLVTLAIRAAADRVVGMSIEEVAADMGAFWRRITGDSQLRWLGPDKGVMHMAIGAVVNAVWDLWAKSVGKPVWQLLADMTPDEVLGLVDFRYLGNALTREEARAILERAAEGKAERLRVLAERGYPTYTTSAGWLGYDDDKMRRLCREGMTEGWTHFKLKVGRDLEDDIRRCRIVREEIGPDRTLMIDANQVWEVGEAIDWVNRLAEFRPWFIEEPTSPDDVLGHGQIKAGVAPIKVATGEMCQNRIMFKQFLQADAIDVVQIDAARVGGLNENLAIMLMAAKFGKPVCPHAGGVGLCEYVQHLSMIDYLVVSGTMEGRVAEYVDHLHEHFVHPCDVRGGRYMPPQAPGFSIEMKRASIEAHLFRG</sequence>
<dbReference type="InterPro" id="IPR046945">
    <property type="entry name" value="RHMD-like"/>
</dbReference>
<dbReference type="Proteomes" id="UP000265750">
    <property type="component" value="Unassembled WGS sequence"/>
</dbReference>
<dbReference type="GO" id="GO:0016052">
    <property type="term" value="P:carbohydrate catabolic process"/>
    <property type="evidence" value="ECO:0007669"/>
    <property type="project" value="InterPro"/>
</dbReference>
<dbReference type="CDD" id="cd03324">
    <property type="entry name" value="rTSbeta_L-fuconate_dehydratase"/>
    <property type="match status" value="1"/>
</dbReference>
<dbReference type="EMBL" id="QYRN01000001">
    <property type="protein sequence ID" value="RIY03335.1"/>
    <property type="molecule type" value="Genomic_DNA"/>
</dbReference>
<dbReference type="Pfam" id="PF02746">
    <property type="entry name" value="MR_MLE_N"/>
    <property type="match status" value="1"/>
</dbReference>
<dbReference type="SUPFAM" id="SSF51604">
    <property type="entry name" value="Enolase C-terminal domain-like"/>
    <property type="match status" value="1"/>
</dbReference>
<accession>A0A3A1WRM8</accession>
<dbReference type="FunFam" id="3.20.20.120:FF:000007">
    <property type="entry name" value="Mitochondrial enolase superfamily member 1"/>
    <property type="match status" value="1"/>
</dbReference>
<dbReference type="RefSeq" id="WP_119537993.1">
    <property type="nucleotide sequence ID" value="NZ_QYRN01000001.1"/>
</dbReference>
<evidence type="ECO:0000313" key="8">
    <source>
        <dbReference type="EMBL" id="RIY03335.1"/>
    </source>
</evidence>
<comment type="caution">
    <text evidence="8">The sequence shown here is derived from an EMBL/GenBank/DDBJ whole genome shotgun (WGS) entry which is preliminary data.</text>
</comment>
<dbReference type="GO" id="GO:0009063">
    <property type="term" value="P:amino acid catabolic process"/>
    <property type="evidence" value="ECO:0007669"/>
    <property type="project" value="InterPro"/>
</dbReference>
<dbReference type="PANTHER" id="PTHR13794">
    <property type="entry name" value="ENOLASE SUPERFAMILY, MANDELATE RACEMASE"/>
    <property type="match status" value="1"/>
</dbReference>
<dbReference type="InterPro" id="IPR029065">
    <property type="entry name" value="Enolase_C-like"/>
</dbReference>
<dbReference type="OrthoDB" id="9775441at2"/>
<dbReference type="InterPro" id="IPR013342">
    <property type="entry name" value="Mandelate_racemase_C"/>
</dbReference>
<evidence type="ECO:0000256" key="3">
    <source>
        <dbReference type="ARBA" id="ARBA00013142"/>
    </source>
</evidence>
<reference evidence="9" key="1">
    <citation type="submission" date="2018-09" db="EMBL/GenBank/DDBJ databases">
        <authorList>
            <person name="Tuo L."/>
        </authorList>
    </citation>
    <scope>NUCLEOTIDE SEQUENCE [LARGE SCALE GENOMIC DNA]</scope>
    <source>
        <strain evidence="9">M2BS4Y-1</strain>
    </source>
</reference>
<protein>
    <recommendedName>
        <fullName evidence="3">L-fuconate dehydratase</fullName>
        <ecNumber evidence="3">4.2.1.68</ecNumber>
    </recommendedName>
</protein>
<dbReference type="SUPFAM" id="SSF54826">
    <property type="entry name" value="Enolase N-terminal domain-like"/>
    <property type="match status" value="1"/>
</dbReference>
<dbReference type="SMART" id="SM00922">
    <property type="entry name" value="MR_MLE"/>
    <property type="match status" value="1"/>
</dbReference>
<dbReference type="InterPro" id="IPR036849">
    <property type="entry name" value="Enolase-like_C_sf"/>
</dbReference>
<evidence type="ECO:0000256" key="4">
    <source>
        <dbReference type="ARBA" id="ARBA00022723"/>
    </source>
</evidence>
<dbReference type="EC" id="4.2.1.68" evidence="3"/>
<evidence type="ECO:0000256" key="2">
    <source>
        <dbReference type="ARBA" id="ARBA00001946"/>
    </source>
</evidence>
<evidence type="ECO:0000313" key="9">
    <source>
        <dbReference type="Proteomes" id="UP000265750"/>
    </source>
</evidence>
<dbReference type="InterPro" id="IPR018110">
    <property type="entry name" value="Mandel_Rmase/mucon_lact_enz_CS"/>
</dbReference>
<name>A0A3A1WRM8_9HYPH</name>
<dbReference type="SFLD" id="SFLDG00179">
    <property type="entry name" value="mandelate_racemase"/>
    <property type="match status" value="1"/>
</dbReference>
<keyword evidence="5" id="KW-0460">Magnesium</keyword>
<dbReference type="Pfam" id="PF13378">
    <property type="entry name" value="MR_MLE_C"/>
    <property type="match status" value="1"/>
</dbReference>
<dbReference type="Gene3D" id="3.30.390.10">
    <property type="entry name" value="Enolase-like, N-terminal domain"/>
    <property type="match status" value="1"/>
</dbReference>